<keyword evidence="3" id="KW-0378">Hydrolase</keyword>
<evidence type="ECO:0000313" key="8">
    <source>
        <dbReference type="Proteomes" id="UP000885826"/>
    </source>
</evidence>
<organism evidence="7 8">
    <name type="scientific">candidate division WOR-3 bacterium</name>
    <dbReference type="NCBI Taxonomy" id="2052148"/>
    <lineage>
        <taxon>Bacteria</taxon>
        <taxon>Bacteria division WOR-3</taxon>
    </lineage>
</organism>
<dbReference type="InterPro" id="IPR000209">
    <property type="entry name" value="Peptidase_S8/S53_dom"/>
</dbReference>
<dbReference type="InterPro" id="IPR022398">
    <property type="entry name" value="Peptidase_S8_His-AS"/>
</dbReference>
<protein>
    <recommendedName>
        <fullName evidence="6">Peptidase S8/S53 domain-containing protein</fullName>
    </recommendedName>
</protein>
<dbReference type="InterPro" id="IPR023828">
    <property type="entry name" value="Peptidase_S8_Ser-AS"/>
</dbReference>
<dbReference type="PRINTS" id="PR00723">
    <property type="entry name" value="SUBTILISIN"/>
</dbReference>
<evidence type="ECO:0000256" key="1">
    <source>
        <dbReference type="ARBA" id="ARBA00011073"/>
    </source>
</evidence>
<dbReference type="InterPro" id="IPR015500">
    <property type="entry name" value="Peptidase_S8_subtilisin-rel"/>
</dbReference>
<dbReference type="GO" id="GO:0006508">
    <property type="term" value="P:proteolysis"/>
    <property type="evidence" value="ECO:0007669"/>
    <property type="project" value="UniProtKB-KW"/>
</dbReference>
<evidence type="ECO:0000256" key="5">
    <source>
        <dbReference type="PROSITE-ProRule" id="PRU01240"/>
    </source>
</evidence>
<dbReference type="Proteomes" id="UP000885826">
    <property type="component" value="Unassembled WGS sequence"/>
</dbReference>
<evidence type="ECO:0000256" key="3">
    <source>
        <dbReference type="ARBA" id="ARBA00022801"/>
    </source>
</evidence>
<gene>
    <name evidence="7" type="ORF">ENI34_10240</name>
</gene>
<accession>A0A9C9K0U5</accession>
<keyword evidence="2" id="KW-0645">Protease</keyword>
<dbReference type="GO" id="GO:0004252">
    <property type="term" value="F:serine-type endopeptidase activity"/>
    <property type="evidence" value="ECO:0007669"/>
    <property type="project" value="InterPro"/>
</dbReference>
<keyword evidence="4" id="KW-0720">Serine protease</keyword>
<comment type="caution">
    <text evidence="7">The sequence shown here is derived from an EMBL/GenBank/DDBJ whole genome shotgun (WGS) entry which is preliminary data.</text>
</comment>
<dbReference type="EMBL" id="DRIG01000104">
    <property type="protein sequence ID" value="HEC79497.1"/>
    <property type="molecule type" value="Genomic_DNA"/>
</dbReference>
<dbReference type="PROSITE" id="PS51892">
    <property type="entry name" value="SUBTILASE"/>
    <property type="match status" value="1"/>
</dbReference>
<sequence length="429" mass="47836">MTLKSLLIVCLQSAYSIQLCYDNNKFFPTSGGMMQIGKIVVLIIILLPSYFYGRSIDEEIIVFFQPDVIELPPGQDSALLDEINAPQNVLDCLQAIDVIKIFRALPDFNPVDTLRVTENGWEARLPNYTYLYILQVATNVNRDSAIIELKRLNEIIYAEKNRKGESFYTEPNDEYFNMYQWNLNDETGNIGIDVMRAWDLSRGSNNIKIGIIESGLDTTHIDLKGRGFSGDPPTSYLADHGTHVCGIAAAMTNNNKGIAGVDWYARIDFQNWSPGDILNFYNAVIAAVNSGSRIINCSWGIPDGFSQTLYSAFKYAYQSNVLPVAAIGYIVRPYQNPAWFGPWMLTVAGTDKDNNPADYSIEFPRSYVDVAAPGGEGKCVTAIYSTVAAYYNYDWMAGTSMAAPHVTGRAGLRLGANPNLRNYDLEWLI</sequence>
<dbReference type="InterPro" id="IPR036852">
    <property type="entry name" value="Peptidase_S8/S53_dom_sf"/>
</dbReference>
<evidence type="ECO:0000256" key="2">
    <source>
        <dbReference type="ARBA" id="ARBA00022670"/>
    </source>
</evidence>
<dbReference type="PROSITE" id="PS00137">
    <property type="entry name" value="SUBTILASE_HIS"/>
    <property type="match status" value="1"/>
</dbReference>
<evidence type="ECO:0000259" key="6">
    <source>
        <dbReference type="Pfam" id="PF00082"/>
    </source>
</evidence>
<comment type="similarity">
    <text evidence="1 5">Belongs to the peptidase S8 family.</text>
</comment>
<dbReference type="AlphaFoldDB" id="A0A9C9K0U5"/>
<feature type="non-terminal residue" evidence="7">
    <location>
        <position position="429"/>
    </location>
</feature>
<dbReference type="InterPro" id="IPR050131">
    <property type="entry name" value="Peptidase_S8_subtilisin-like"/>
</dbReference>
<dbReference type="Pfam" id="PF00082">
    <property type="entry name" value="Peptidase_S8"/>
    <property type="match status" value="1"/>
</dbReference>
<feature type="domain" description="Peptidase S8/S53" evidence="6">
    <location>
        <begin position="205"/>
        <end position="426"/>
    </location>
</feature>
<dbReference type="PANTHER" id="PTHR43806:SF11">
    <property type="entry name" value="CEREVISIN-RELATED"/>
    <property type="match status" value="1"/>
</dbReference>
<dbReference type="Gene3D" id="3.40.50.200">
    <property type="entry name" value="Peptidase S8/S53 domain"/>
    <property type="match status" value="1"/>
</dbReference>
<name>A0A9C9K0U5_UNCW3</name>
<dbReference type="PROSITE" id="PS00138">
    <property type="entry name" value="SUBTILASE_SER"/>
    <property type="match status" value="1"/>
</dbReference>
<dbReference type="PANTHER" id="PTHR43806">
    <property type="entry name" value="PEPTIDASE S8"/>
    <property type="match status" value="1"/>
</dbReference>
<proteinExistence type="inferred from homology"/>
<comment type="caution">
    <text evidence="5">Lacks conserved residue(s) required for the propagation of feature annotation.</text>
</comment>
<evidence type="ECO:0000313" key="7">
    <source>
        <dbReference type="EMBL" id="HEC79497.1"/>
    </source>
</evidence>
<evidence type="ECO:0000256" key="4">
    <source>
        <dbReference type="ARBA" id="ARBA00022825"/>
    </source>
</evidence>
<reference evidence="7" key="1">
    <citation type="journal article" date="2020" name="mSystems">
        <title>Genome- and Community-Level Interaction Insights into Carbon Utilization and Element Cycling Functions of Hydrothermarchaeota in Hydrothermal Sediment.</title>
        <authorList>
            <person name="Zhou Z."/>
            <person name="Liu Y."/>
            <person name="Xu W."/>
            <person name="Pan J."/>
            <person name="Luo Z.H."/>
            <person name="Li M."/>
        </authorList>
    </citation>
    <scope>NUCLEOTIDE SEQUENCE</scope>
    <source>
        <strain evidence="7">HyVt-388</strain>
    </source>
</reference>
<dbReference type="SUPFAM" id="SSF52743">
    <property type="entry name" value="Subtilisin-like"/>
    <property type="match status" value="1"/>
</dbReference>